<gene>
    <name evidence="1" type="ORF">S12H4_03695</name>
</gene>
<evidence type="ECO:0000313" key="1">
    <source>
        <dbReference type="EMBL" id="GAI71993.1"/>
    </source>
</evidence>
<dbReference type="EMBL" id="BARW01001066">
    <property type="protein sequence ID" value="GAI71993.1"/>
    <property type="molecule type" value="Genomic_DNA"/>
</dbReference>
<evidence type="ECO:0008006" key="2">
    <source>
        <dbReference type="Google" id="ProtNLM"/>
    </source>
</evidence>
<dbReference type="AlphaFoldDB" id="X1QUS5"/>
<protein>
    <recommendedName>
        <fullName evidence="2">Endonuclease</fullName>
    </recommendedName>
</protein>
<accession>X1QUS5</accession>
<proteinExistence type="predicted"/>
<comment type="caution">
    <text evidence="1">The sequence shown here is derived from an EMBL/GenBank/DDBJ whole genome shotgun (WGS) entry which is preliminary data.</text>
</comment>
<sequence length="145" mass="17662">MSNVARGGFREDLGIYVRSKMEANVLRYYKFIKVKYVYEPQEFEFHKIKRGSRFYKPDIYLFEQNKFIEIKGWFTASDKTKLRRFKKYYPEEFVKLEFIIPDKYSRSKANGEMIKFLCDGLGTDFEKILSYKQMEEYSKLIPNWE</sequence>
<dbReference type="InterPro" id="IPR011335">
    <property type="entry name" value="Restrct_endonuc-II-like"/>
</dbReference>
<organism evidence="1">
    <name type="scientific">marine sediment metagenome</name>
    <dbReference type="NCBI Taxonomy" id="412755"/>
    <lineage>
        <taxon>unclassified sequences</taxon>
        <taxon>metagenomes</taxon>
        <taxon>ecological metagenomes</taxon>
    </lineage>
</organism>
<dbReference type="SUPFAM" id="SSF52980">
    <property type="entry name" value="Restriction endonuclease-like"/>
    <property type="match status" value="1"/>
</dbReference>
<dbReference type="Gene3D" id="3.40.91.30">
    <property type="match status" value="1"/>
</dbReference>
<name>X1QUS5_9ZZZZ</name>
<reference evidence="1" key="1">
    <citation type="journal article" date="2014" name="Front. Microbiol.">
        <title>High frequency of phylogenetically diverse reductive dehalogenase-homologous genes in deep subseafloor sedimentary metagenomes.</title>
        <authorList>
            <person name="Kawai M."/>
            <person name="Futagami T."/>
            <person name="Toyoda A."/>
            <person name="Takaki Y."/>
            <person name="Nishi S."/>
            <person name="Hori S."/>
            <person name="Arai W."/>
            <person name="Tsubouchi T."/>
            <person name="Morono Y."/>
            <person name="Uchiyama I."/>
            <person name="Ito T."/>
            <person name="Fujiyama A."/>
            <person name="Inagaki F."/>
            <person name="Takami H."/>
        </authorList>
    </citation>
    <scope>NUCLEOTIDE SEQUENCE</scope>
    <source>
        <strain evidence="1">Expedition CK06-06</strain>
    </source>
</reference>